<organism evidence="2 3">
    <name type="scientific">Chiloscyllium punctatum</name>
    <name type="common">Brownbanded bambooshark</name>
    <name type="synonym">Hemiscyllium punctatum</name>
    <dbReference type="NCBI Taxonomy" id="137246"/>
    <lineage>
        <taxon>Eukaryota</taxon>
        <taxon>Metazoa</taxon>
        <taxon>Chordata</taxon>
        <taxon>Craniata</taxon>
        <taxon>Vertebrata</taxon>
        <taxon>Chondrichthyes</taxon>
        <taxon>Elasmobranchii</taxon>
        <taxon>Galeomorphii</taxon>
        <taxon>Galeoidea</taxon>
        <taxon>Orectolobiformes</taxon>
        <taxon>Hemiscylliidae</taxon>
        <taxon>Chiloscyllium</taxon>
    </lineage>
</organism>
<accession>A0A401TKM0</accession>
<name>A0A401TKM0_CHIPU</name>
<evidence type="ECO:0000256" key="1">
    <source>
        <dbReference type="SAM" id="MobiDB-lite"/>
    </source>
</evidence>
<dbReference type="EMBL" id="BEZZ01093448">
    <property type="protein sequence ID" value="GCC43202.1"/>
    <property type="molecule type" value="Genomic_DNA"/>
</dbReference>
<keyword evidence="3" id="KW-1185">Reference proteome</keyword>
<dbReference type="AlphaFoldDB" id="A0A401TKM0"/>
<feature type="region of interest" description="Disordered" evidence="1">
    <location>
        <begin position="13"/>
        <end position="44"/>
    </location>
</feature>
<reference evidence="2 3" key="1">
    <citation type="journal article" date="2018" name="Nat. Ecol. Evol.">
        <title>Shark genomes provide insights into elasmobranch evolution and the origin of vertebrates.</title>
        <authorList>
            <person name="Hara Y"/>
            <person name="Yamaguchi K"/>
            <person name="Onimaru K"/>
            <person name="Kadota M"/>
            <person name="Koyanagi M"/>
            <person name="Keeley SD"/>
            <person name="Tatsumi K"/>
            <person name="Tanaka K"/>
            <person name="Motone F"/>
            <person name="Kageyama Y"/>
            <person name="Nozu R"/>
            <person name="Adachi N"/>
            <person name="Nishimura O"/>
            <person name="Nakagawa R"/>
            <person name="Tanegashima C"/>
            <person name="Kiyatake I"/>
            <person name="Matsumoto R"/>
            <person name="Murakumo K"/>
            <person name="Nishida K"/>
            <person name="Terakita A"/>
            <person name="Kuratani S"/>
            <person name="Sato K"/>
            <person name="Hyodo S Kuraku.S."/>
        </authorList>
    </citation>
    <scope>NUCLEOTIDE SEQUENCE [LARGE SCALE GENOMIC DNA]</scope>
</reference>
<proteinExistence type="predicted"/>
<sequence length="116" mass="12987">MSSLNSIRLLRTRQRRGRCVSSSTSPPARRVRSNAPEANFTCENPDRYRSNATVHLAQQLTTKPDDASKAVRCPEALVPPRNASETLTTLERISSTRCTEEKAGRLTKCGFRRSRP</sequence>
<protein>
    <submittedName>
        <fullName evidence="2">Uncharacterized protein</fullName>
    </submittedName>
</protein>
<gene>
    <name evidence="2" type="ORF">chiPu_0027041</name>
</gene>
<comment type="caution">
    <text evidence="2">The sequence shown here is derived from an EMBL/GenBank/DDBJ whole genome shotgun (WGS) entry which is preliminary data.</text>
</comment>
<evidence type="ECO:0000313" key="2">
    <source>
        <dbReference type="EMBL" id="GCC43202.1"/>
    </source>
</evidence>
<feature type="non-terminal residue" evidence="2">
    <location>
        <position position="116"/>
    </location>
</feature>
<evidence type="ECO:0000313" key="3">
    <source>
        <dbReference type="Proteomes" id="UP000287033"/>
    </source>
</evidence>
<dbReference type="Proteomes" id="UP000287033">
    <property type="component" value="Unassembled WGS sequence"/>
</dbReference>